<dbReference type="Proteomes" id="UP001430614">
    <property type="component" value="Unassembled WGS sequence"/>
</dbReference>
<keyword evidence="3" id="KW-1185">Reference proteome</keyword>
<feature type="transmembrane region" description="Helical" evidence="1">
    <location>
        <begin position="381"/>
        <end position="406"/>
    </location>
</feature>
<name>A0ABS8K6X8_9BURK</name>
<feature type="transmembrane region" description="Helical" evidence="1">
    <location>
        <begin position="538"/>
        <end position="567"/>
    </location>
</feature>
<comment type="caution">
    <text evidence="2">The sequence shown here is derived from an EMBL/GenBank/DDBJ whole genome shotgun (WGS) entry which is preliminary data.</text>
</comment>
<accession>A0ABS8K6X8</accession>
<gene>
    <name evidence="2" type="ORF">LJ655_01070</name>
</gene>
<evidence type="ECO:0000256" key="1">
    <source>
        <dbReference type="SAM" id="Phobius"/>
    </source>
</evidence>
<sequence length="601" mass="67891">MRRFGARNEPPLPVLPLGFFNIGGVGEVWFSRLDVPTDDELSHIGFAEVYWADVPREVVKQGDTLEEIKTWAETVAGRARALYEGVERAAESHGKRACLTPESFSIAAGVIDEIVEAVYVIENLLTVTAKTGVFKFDLGTLLRDYFGDAQLVTEFRYYRSTIVFRFHNVIREILARFRSAYPKFEGNPEIHIVAHSEGTVIAFIAMLQALSADAVECPDDRNTKISTDWIKSVRGFMTIGSPIDKHLLMWPKLWLDLKLKLKSKDFETQAADAQVVMLDSASNERWVLPQQIKWRNYYDLGDPIGFQLDTTRKFLRENQCGAFQFTARDDFGFSRYWLPSKAHSGYWNDDAVFGHFIENVVLTYPDAPFRAKAPPPDNKRFVGVVSTAIPYVVAFLLHMGALFLLFRAVMASLDLQIDTYPRVTSSVFVLSVLLMCATIAGRIPRLVYSNDVRWRQLCLGVYLFGALFYVLFIPASFVTLMGGLFGSLIVLLCAAILSLSGWVAPPQPYMGRRFLVGGGTLVLTVAIIYRLIQAPSSAAIWPVVLAALLSLYMWRLGVILFDLAFFWHRYIRNSVALDTMRAWREARDTEPRGMKPRVPLD</sequence>
<keyword evidence="1" id="KW-0812">Transmembrane</keyword>
<proteinExistence type="predicted"/>
<evidence type="ECO:0000313" key="3">
    <source>
        <dbReference type="Proteomes" id="UP001430614"/>
    </source>
</evidence>
<reference evidence="2 3" key="1">
    <citation type="submission" date="2021-11" db="EMBL/GenBank/DDBJ databases">
        <authorList>
            <person name="Oh E.-T."/>
            <person name="Kim S.-B."/>
        </authorList>
    </citation>
    <scope>NUCLEOTIDE SEQUENCE [LARGE SCALE GENOMIC DNA]</scope>
    <source>
        <strain evidence="2 3">MMS20-SJTN17</strain>
    </source>
</reference>
<feature type="transmembrane region" description="Helical" evidence="1">
    <location>
        <begin position="483"/>
        <end position="502"/>
    </location>
</feature>
<keyword evidence="1" id="KW-1133">Transmembrane helix</keyword>
<organism evidence="2 3">
    <name type="scientific">Paraburkholderia translucens</name>
    <dbReference type="NCBI Taxonomy" id="2886945"/>
    <lineage>
        <taxon>Bacteria</taxon>
        <taxon>Pseudomonadati</taxon>
        <taxon>Pseudomonadota</taxon>
        <taxon>Betaproteobacteria</taxon>
        <taxon>Burkholderiales</taxon>
        <taxon>Burkholderiaceae</taxon>
        <taxon>Paraburkholderia</taxon>
    </lineage>
</organism>
<evidence type="ECO:0000313" key="2">
    <source>
        <dbReference type="EMBL" id="MCC8400495.1"/>
    </source>
</evidence>
<feature type="transmembrane region" description="Helical" evidence="1">
    <location>
        <begin position="457"/>
        <end position="477"/>
    </location>
</feature>
<feature type="transmembrane region" description="Helical" evidence="1">
    <location>
        <begin position="426"/>
        <end position="445"/>
    </location>
</feature>
<protein>
    <submittedName>
        <fullName evidence="2">MFS transporter</fullName>
    </submittedName>
</protein>
<feature type="transmembrane region" description="Helical" evidence="1">
    <location>
        <begin position="514"/>
        <end position="532"/>
    </location>
</feature>
<dbReference type="EMBL" id="JAJITC010000001">
    <property type="protein sequence ID" value="MCC8400495.1"/>
    <property type="molecule type" value="Genomic_DNA"/>
</dbReference>
<keyword evidence="1" id="KW-0472">Membrane</keyword>